<evidence type="ECO:0000256" key="1">
    <source>
        <dbReference type="SAM" id="Phobius"/>
    </source>
</evidence>
<organism evidence="2 3">
    <name type="scientific">Modicisalibacter xianhensis</name>
    <dbReference type="NCBI Taxonomy" id="442341"/>
    <lineage>
        <taxon>Bacteria</taxon>
        <taxon>Pseudomonadati</taxon>
        <taxon>Pseudomonadota</taxon>
        <taxon>Gammaproteobacteria</taxon>
        <taxon>Oceanospirillales</taxon>
        <taxon>Halomonadaceae</taxon>
        <taxon>Modicisalibacter</taxon>
    </lineage>
</organism>
<dbReference type="EMBL" id="SOEC01000024">
    <property type="protein sequence ID" value="TDX23707.1"/>
    <property type="molecule type" value="Genomic_DNA"/>
</dbReference>
<keyword evidence="1" id="KW-1133">Transmembrane helix</keyword>
<feature type="transmembrane region" description="Helical" evidence="1">
    <location>
        <begin position="6"/>
        <end position="30"/>
    </location>
</feature>
<feature type="transmembrane region" description="Helical" evidence="1">
    <location>
        <begin position="313"/>
        <end position="341"/>
    </location>
</feature>
<gene>
    <name evidence="2" type="ORF">DFO67_12424</name>
</gene>
<feature type="transmembrane region" description="Helical" evidence="1">
    <location>
        <begin position="281"/>
        <end position="301"/>
    </location>
</feature>
<feature type="transmembrane region" description="Helical" evidence="1">
    <location>
        <begin position="219"/>
        <end position="238"/>
    </location>
</feature>
<feature type="transmembrane region" description="Helical" evidence="1">
    <location>
        <begin position="361"/>
        <end position="382"/>
    </location>
</feature>
<protein>
    <submittedName>
        <fullName evidence="2">Uncharacterized protein</fullName>
    </submittedName>
</protein>
<feature type="transmembrane region" description="Helical" evidence="1">
    <location>
        <begin position="42"/>
        <end position="61"/>
    </location>
</feature>
<feature type="transmembrane region" description="Helical" evidence="1">
    <location>
        <begin position="113"/>
        <end position="132"/>
    </location>
</feature>
<reference evidence="2 3" key="1">
    <citation type="submission" date="2019-03" db="EMBL/GenBank/DDBJ databases">
        <title>Freshwater and sediment microbial communities from various areas in North America, analyzing microbe dynamics in response to fracking.</title>
        <authorList>
            <person name="Lamendella R."/>
        </authorList>
    </citation>
    <scope>NUCLEOTIDE SEQUENCE [LARGE SCALE GENOMIC DNA]</scope>
    <source>
        <strain evidence="2 3">6_TX</strain>
    </source>
</reference>
<dbReference type="Proteomes" id="UP000294489">
    <property type="component" value="Unassembled WGS sequence"/>
</dbReference>
<dbReference type="AlphaFoldDB" id="A0A4R8FKZ6"/>
<proteinExistence type="predicted"/>
<keyword evidence="1" id="KW-0812">Transmembrane</keyword>
<name>A0A4R8FKZ6_9GAMM</name>
<feature type="transmembrane region" description="Helical" evidence="1">
    <location>
        <begin position="67"/>
        <end position="87"/>
    </location>
</feature>
<feature type="transmembrane region" description="Helical" evidence="1">
    <location>
        <begin position="403"/>
        <end position="421"/>
    </location>
</feature>
<feature type="transmembrane region" description="Helical" evidence="1">
    <location>
        <begin position="181"/>
        <end position="199"/>
    </location>
</feature>
<accession>A0A4R8FKZ6</accession>
<comment type="caution">
    <text evidence="2">The sequence shown here is derived from an EMBL/GenBank/DDBJ whole genome shotgun (WGS) entry which is preliminary data.</text>
</comment>
<keyword evidence="1" id="KW-0472">Membrane</keyword>
<evidence type="ECO:0000313" key="2">
    <source>
        <dbReference type="EMBL" id="TDX23707.1"/>
    </source>
</evidence>
<feature type="transmembrane region" description="Helical" evidence="1">
    <location>
        <begin position="245"/>
        <end position="269"/>
    </location>
</feature>
<evidence type="ECO:0000313" key="3">
    <source>
        <dbReference type="Proteomes" id="UP000294489"/>
    </source>
</evidence>
<sequence length="422" mass="45009">MIVLHFNWISLGALTETVTLAGLTFILLLTAPDWYAKASARLGLGLLVSVAVLASVFDLPFSLSAGAGSFDTVILLLLGIGVMRVYLQEQNVAVLIERALRHQWIASKPRAPFIIYGGLTFFLSLAVVPLVGTLTRKTSLDYHKHVRTAMRAVGATMFLLPTTVGAAAVSVMFPDLSLGQAVLLGAPLALATIMLTRPARPSVETPRGPALETHSRPRVGLPLGIFLCVFVVSQWLLGQTTVTSVALALVIAGTLSLVACFGMLQAIQALQGSFRRSGAEIFLFLACGTFQAALTGLDLNLLMQMTPASFKELLASASVFSLVIIGGLPLLTIFGIHPMILFAGLFPLLHPFTEVAPAIEYLTWIAMFVVAQLVSPVSISAVSAASSIDESTWNVSFVSHGRFAVVFVLFCVIYFPLITAHA</sequence>
<feature type="transmembrane region" description="Helical" evidence="1">
    <location>
        <begin position="152"/>
        <end position="174"/>
    </location>
</feature>